<dbReference type="SUPFAM" id="SSF48264">
    <property type="entry name" value="Cytochrome P450"/>
    <property type="match status" value="1"/>
</dbReference>
<evidence type="ECO:0000256" key="3">
    <source>
        <dbReference type="SAM" id="MobiDB-lite"/>
    </source>
</evidence>
<keyword evidence="2" id="KW-0349">Heme</keyword>
<keyword evidence="2" id="KW-0479">Metal-binding</keyword>
<dbReference type="InterPro" id="IPR017972">
    <property type="entry name" value="Cyt_P450_CS"/>
</dbReference>
<keyword evidence="5" id="KW-1185">Reference proteome</keyword>
<sequence>MPVSENARKVDRGGTAEGCPVEQGPDGVWRVRGHAAGRAVLRSTETVQAGLGVETMDRLPQKIRRPVLYRDGSEHREHRRQTARYFTRKRVDEKYRELMERVTDELLDRLVRDGSADLGGLGFELAVEVASAVIGLTDSRPGLAARLDEFFPEKFGRPGFTSVDGVYWFYRQNKQFLGIYLKDVRPAVKARKAERRDDLISHLIDEGCTGGEILGECVTFAAAGMVTTREFITMAAWHMLSDPALGKRYLAAEQRERYAILHEILRLEPIVGNLKRRTTAPVEIPGEVTIPAGELVDVEVGAVNVDPEAVGEHGLEVCPARELGDGANPYGLSFGDGPHKCPGAHLAIQESDVFLTRLLALPGIAMRTEPRIAMKEEISGYELRGLIVEVRSGA</sequence>
<organism evidence="4 5">
    <name type="scientific">Actinocorallia longicatena</name>
    <dbReference type="NCBI Taxonomy" id="111803"/>
    <lineage>
        <taxon>Bacteria</taxon>
        <taxon>Bacillati</taxon>
        <taxon>Actinomycetota</taxon>
        <taxon>Actinomycetes</taxon>
        <taxon>Streptosporangiales</taxon>
        <taxon>Thermomonosporaceae</taxon>
        <taxon>Actinocorallia</taxon>
    </lineage>
</organism>
<proteinExistence type="inferred from homology"/>
<dbReference type="EMBL" id="BAAAUV010000013">
    <property type="protein sequence ID" value="GAA3223927.1"/>
    <property type="molecule type" value="Genomic_DNA"/>
</dbReference>
<dbReference type="Proteomes" id="UP001501237">
    <property type="component" value="Unassembled WGS sequence"/>
</dbReference>
<protein>
    <submittedName>
        <fullName evidence="4">Cytochrome P450</fullName>
    </submittedName>
</protein>
<dbReference type="InterPro" id="IPR001128">
    <property type="entry name" value="Cyt_P450"/>
</dbReference>
<evidence type="ECO:0000313" key="5">
    <source>
        <dbReference type="Proteomes" id="UP001501237"/>
    </source>
</evidence>
<accession>A0ABP6QG95</accession>
<reference evidence="5" key="1">
    <citation type="journal article" date="2019" name="Int. J. Syst. Evol. Microbiol.">
        <title>The Global Catalogue of Microorganisms (GCM) 10K type strain sequencing project: providing services to taxonomists for standard genome sequencing and annotation.</title>
        <authorList>
            <consortium name="The Broad Institute Genomics Platform"/>
            <consortium name="The Broad Institute Genome Sequencing Center for Infectious Disease"/>
            <person name="Wu L."/>
            <person name="Ma J."/>
        </authorList>
    </citation>
    <scope>NUCLEOTIDE SEQUENCE [LARGE SCALE GENOMIC DNA]</scope>
    <source>
        <strain evidence="5">JCM 9377</strain>
    </source>
</reference>
<keyword evidence="2" id="KW-0408">Iron</keyword>
<dbReference type="Pfam" id="PF00067">
    <property type="entry name" value="p450"/>
    <property type="match status" value="1"/>
</dbReference>
<comment type="caution">
    <text evidence="4">The sequence shown here is derived from an EMBL/GenBank/DDBJ whole genome shotgun (WGS) entry which is preliminary data.</text>
</comment>
<name>A0ABP6QG95_9ACTN</name>
<evidence type="ECO:0000256" key="2">
    <source>
        <dbReference type="RuleBase" id="RU000461"/>
    </source>
</evidence>
<evidence type="ECO:0000313" key="4">
    <source>
        <dbReference type="EMBL" id="GAA3223927.1"/>
    </source>
</evidence>
<dbReference type="CDD" id="cd00302">
    <property type="entry name" value="cytochrome_P450"/>
    <property type="match status" value="1"/>
</dbReference>
<comment type="similarity">
    <text evidence="1 2">Belongs to the cytochrome P450 family.</text>
</comment>
<gene>
    <name evidence="4" type="ORF">GCM10010468_50730</name>
</gene>
<dbReference type="PRINTS" id="PR00359">
    <property type="entry name" value="BP450"/>
</dbReference>
<dbReference type="PROSITE" id="PS00086">
    <property type="entry name" value="CYTOCHROME_P450"/>
    <property type="match status" value="1"/>
</dbReference>
<feature type="compositionally biased region" description="Basic and acidic residues" evidence="3">
    <location>
        <begin position="1"/>
        <end position="14"/>
    </location>
</feature>
<dbReference type="PANTHER" id="PTHR46696:SF1">
    <property type="entry name" value="CYTOCHROME P450 YJIB-RELATED"/>
    <property type="match status" value="1"/>
</dbReference>
<dbReference type="InterPro" id="IPR002397">
    <property type="entry name" value="Cyt_P450_B"/>
</dbReference>
<dbReference type="InterPro" id="IPR036396">
    <property type="entry name" value="Cyt_P450_sf"/>
</dbReference>
<feature type="region of interest" description="Disordered" evidence="3">
    <location>
        <begin position="1"/>
        <end position="24"/>
    </location>
</feature>
<evidence type="ECO:0000256" key="1">
    <source>
        <dbReference type="ARBA" id="ARBA00010617"/>
    </source>
</evidence>
<keyword evidence="2" id="KW-0503">Monooxygenase</keyword>
<dbReference type="PANTHER" id="PTHR46696">
    <property type="entry name" value="P450, PUTATIVE (EUROFUNG)-RELATED"/>
    <property type="match status" value="1"/>
</dbReference>
<dbReference type="PRINTS" id="PR00385">
    <property type="entry name" value="P450"/>
</dbReference>
<keyword evidence="2" id="KW-0560">Oxidoreductase</keyword>
<dbReference type="Gene3D" id="1.10.630.10">
    <property type="entry name" value="Cytochrome P450"/>
    <property type="match status" value="1"/>
</dbReference>